<dbReference type="PRINTS" id="PR00326">
    <property type="entry name" value="GTP1OBG"/>
</dbReference>
<comment type="caution">
    <text evidence="2">The sequence shown here is derived from an EMBL/GenBank/DDBJ whole genome shotgun (WGS) entry which is preliminary data.</text>
</comment>
<dbReference type="GO" id="GO:0015093">
    <property type="term" value="F:ferrous iron transmembrane transporter activity"/>
    <property type="evidence" value="ECO:0007669"/>
    <property type="project" value="TreeGrafter"/>
</dbReference>
<dbReference type="InterPro" id="IPR006073">
    <property type="entry name" value="GTP-bd"/>
</dbReference>
<gene>
    <name evidence="2" type="ORF">D7024_11710</name>
</gene>
<dbReference type="Gene3D" id="3.40.50.300">
    <property type="entry name" value="P-loop containing nucleotide triphosphate hydrolases"/>
    <property type="match status" value="1"/>
</dbReference>
<reference evidence="2 3" key="1">
    <citation type="submission" date="2018-10" db="EMBL/GenBank/DDBJ databases">
        <authorList>
            <person name="Grouzdev D.S."/>
            <person name="Krutkina M.S."/>
            <person name="Tourova T.P."/>
            <person name="Nazina T.N."/>
        </authorList>
    </citation>
    <scope>NUCLEOTIDE SEQUENCE [LARGE SCALE GENOMIC DNA]</scope>
    <source>
        <strain evidence="2 3">435</strain>
    </source>
</reference>
<evidence type="ECO:0000259" key="1">
    <source>
        <dbReference type="PROSITE" id="PS51711"/>
    </source>
</evidence>
<dbReference type="PROSITE" id="PS51711">
    <property type="entry name" value="G_FEOB"/>
    <property type="match status" value="1"/>
</dbReference>
<dbReference type="EMBL" id="RBWE01000001">
    <property type="protein sequence ID" value="RKO67557.1"/>
    <property type="molecule type" value="Genomic_DNA"/>
</dbReference>
<dbReference type="GO" id="GO:0005525">
    <property type="term" value="F:GTP binding"/>
    <property type="evidence" value="ECO:0007669"/>
    <property type="project" value="InterPro"/>
</dbReference>
<dbReference type="Pfam" id="PF17910">
    <property type="entry name" value="FeoB_Cyto"/>
    <property type="match status" value="1"/>
</dbReference>
<dbReference type="OrthoDB" id="9809127at2"/>
<dbReference type="Pfam" id="PF02421">
    <property type="entry name" value="FeoB_N"/>
    <property type="match status" value="1"/>
</dbReference>
<dbReference type="Gene3D" id="1.10.287.1770">
    <property type="match status" value="1"/>
</dbReference>
<evidence type="ECO:0000313" key="3">
    <source>
        <dbReference type="Proteomes" id="UP000271256"/>
    </source>
</evidence>
<dbReference type="InterPro" id="IPR027417">
    <property type="entry name" value="P-loop_NTPase"/>
</dbReference>
<dbReference type="SUPFAM" id="SSF52540">
    <property type="entry name" value="P-loop containing nucleoside triphosphate hydrolases"/>
    <property type="match status" value="1"/>
</dbReference>
<proteinExistence type="predicted"/>
<dbReference type="PANTHER" id="PTHR43185:SF1">
    <property type="entry name" value="FE(2+) TRANSPORTER FEOB"/>
    <property type="match status" value="1"/>
</dbReference>
<dbReference type="InterPro" id="IPR050860">
    <property type="entry name" value="FeoB_GTPase"/>
</dbReference>
<dbReference type="Proteomes" id="UP000271256">
    <property type="component" value="Unassembled WGS sequence"/>
</dbReference>
<dbReference type="PANTHER" id="PTHR43185">
    <property type="entry name" value="FERROUS IRON TRANSPORT PROTEIN B"/>
    <property type="match status" value="1"/>
</dbReference>
<dbReference type="AlphaFoldDB" id="A0A494X2X0"/>
<feature type="domain" description="FeoB-type G" evidence="1">
    <location>
        <begin position="19"/>
        <end position="181"/>
    </location>
</feature>
<dbReference type="InterPro" id="IPR041069">
    <property type="entry name" value="FeoB_Cyto"/>
</dbReference>
<evidence type="ECO:0000313" key="2">
    <source>
        <dbReference type="EMBL" id="RKO67557.1"/>
    </source>
</evidence>
<name>A0A494X2X0_9FIRM</name>
<sequence>MPLATELRERFNIHPDPDAAVIALAGNPNTGKSTIFNALTGLKQHTGNWPGKTVLQAQGTFHFGGKKYILVDLPGTYSLLANSAEEMVARNFLCFARPDATVVVTDATCLERNLNLALQVMEITSKVIVCVNFIDEARRKNIFIDVDCLARELGVPVVATAARSGLGLTELKTGIDAVVRGQIVTSPRRLIYDPDIEEAVARLEDKIPGEIKEWINARWLALRIIDHDRSTLDNIRQYFKVPEWGVLRERYKYCPT</sequence>
<dbReference type="InterPro" id="IPR030389">
    <property type="entry name" value="G_FEOB_dom"/>
</dbReference>
<protein>
    <submittedName>
        <fullName evidence="2">Iron transporter FeoB</fullName>
    </submittedName>
</protein>
<dbReference type="GO" id="GO:0005886">
    <property type="term" value="C:plasma membrane"/>
    <property type="evidence" value="ECO:0007669"/>
    <property type="project" value="TreeGrafter"/>
</dbReference>
<dbReference type="CDD" id="cd01879">
    <property type="entry name" value="FeoB"/>
    <property type="match status" value="1"/>
</dbReference>
<organism evidence="2 3">
    <name type="scientific">Desulfofundulus salinus</name>
    <dbReference type="NCBI Taxonomy" id="2419843"/>
    <lineage>
        <taxon>Bacteria</taxon>
        <taxon>Bacillati</taxon>
        <taxon>Bacillota</taxon>
        <taxon>Clostridia</taxon>
        <taxon>Eubacteriales</taxon>
        <taxon>Peptococcaceae</taxon>
        <taxon>Desulfofundulus</taxon>
    </lineage>
</organism>
<dbReference type="RefSeq" id="WP_121451967.1">
    <property type="nucleotide sequence ID" value="NZ_RBWE01000001.1"/>
</dbReference>
<keyword evidence="3" id="KW-1185">Reference proteome</keyword>
<accession>A0A494X2X0</accession>